<reference evidence="2 3" key="1">
    <citation type="submission" date="2020-02" db="EMBL/GenBank/DDBJ databases">
        <authorList>
            <person name="Ferguson B K."/>
        </authorList>
    </citation>
    <scope>NUCLEOTIDE SEQUENCE [LARGE SCALE GENOMIC DNA]</scope>
</reference>
<protein>
    <submittedName>
        <fullName evidence="2">Uncharacterized protein</fullName>
    </submittedName>
</protein>
<evidence type="ECO:0000313" key="3">
    <source>
        <dbReference type="Proteomes" id="UP000479190"/>
    </source>
</evidence>
<dbReference type="AlphaFoldDB" id="A0A6H5HWL5"/>
<proteinExistence type="predicted"/>
<evidence type="ECO:0000313" key="2">
    <source>
        <dbReference type="EMBL" id="CAB0029017.1"/>
    </source>
</evidence>
<accession>A0A6H5HWL5</accession>
<feature type="compositionally biased region" description="Basic and acidic residues" evidence="1">
    <location>
        <begin position="49"/>
        <end position="62"/>
    </location>
</feature>
<dbReference type="Proteomes" id="UP000479190">
    <property type="component" value="Unassembled WGS sequence"/>
</dbReference>
<gene>
    <name evidence="2" type="ORF">TBRA_LOCUS1113</name>
</gene>
<dbReference type="EMBL" id="CADCXV010000233">
    <property type="protein sequence ID" value="CAB0029017.1"/>
    <property type="molecule type" value="Genomic_DNA"/>
</dbReference>
<organism evidence="2 3">
    <name type="scientific">Trichogramma brassicae</name>
    <dbReference type="NCBI Taxonomy" id="86971"/>
    <lineage>
        <taxon>Eukaryota</taxon>
        <taxon>Metazoa</taxon>
        <taxon>Ecdysozoa</taxon>
        <taxon>Arthropoda</taxon>
        <taxon>Hexapoda</taxon>
        <taxon>Insecta</taxon>
        <taxon>Pterygota</taxon>
        <taxon>Neoptera</taxon>
        <taxon>Endopterygota</taxon>
        <taxon>Hymenoptera</taxon>
        <taxon>Apocrita</taxon>
        <taxon>Proctotrupomorpha</taxon>
        <taxon>Chalcidoidea</taxon>
        <taxon>Trichogrammatidae</taxon>
        <taxon>Trichogramma</taxon>
    </lineage>
</organism>
<sequence>MSGYGLNKNSLFHEQLARCKKTYLFVQNIKKKPRGGERQQKGSKSCWSSREDHAQHRWGPESSRRELYMPHIIDSILLYVASAYQEMRERRTQATSRHKHEAVHRRAYCEDWKSLSNRIDCDAGRSRLSACP</sequence>
<feature type="region of interest" description="Disordered" evidence="1">
    <location>
        <begin position="30"/>
        <end position="62"/>
    </location>
</feature>
<evidence type="ECO:0000256" key="1">
    <source>
        <dbReference type="SAM" id="MobiDB-lite"/>
    </source>
</evidence>
<keyword evidence="3" id="KW-1185">Reference proteome</keyword>
<name>A0A6H5HWL5_9HYME</name>